<gene>
    <name evidence="3" type="ORF">BES34_019035</name>
</gene>
<dbReference type="PANTHER" id="PTHR21666">
    <property type="entry name" value="PEPTIDASE-RELATED"/>
    <property type="match status" value="1"/>
</dbReference>
<feature type="signal peptide" evidence="1">
    <location>
        <begin position="1"/>
        <end position="21"/>
    </location>
</feature>
<evidence type="ECO:0000259" key="2">
    <source>
        <dbReference type="Pfam" id="PF01551"/>
    </source>
</evidence>
<keyword evidence="1" id="KW-0732">Signal</keyword>
<evidence type="ECO:0000313" key="3">
    <source>
        <dbReference type="EMBL" id="PNV72578.1"/>
    </source>
</evidence>
<keyword evidence="4" id="KW-1185">Reference proteome</keyword>
<dbReference type="Gene3D" id="2.70.70.10">
    <property type="entry name" value="Glucose Permease (Domain IIA)"/>
    <property type="match status" value="1"/>
</dbReference>
<protein>
    <submittedName>
        <fullName evidence="3">M23 family peptidase</fullName>
    </submittedName>
</protein>
<name>A0ABX4YE53_9LEPT</name>
<dbReference type="Proteomes" id="UP000094669">
    <property type="component" value="Unassembled WGS sequence"/>
</dbReference>
<evidence type="ECO:0000313" key="4">
    <source>
        <dbReference type="Proteomes" id="UP000094669"/>
    </source>
</evidence>
<dbReference type="InterPro" id="IPR050570">
    <property type="entry name" value="Cell_wall_metabolism_enzyme"/>
</dbReference>
<dbReference type="InterPro" id="IPR011055">
    <property type="entry name" value="Dup_hybrid_motif"/>
</dbReference>
<feature type="domain" description="M23ase beta-sheet core" evidence="2">
    <location>
        <begin position="151"/>
        <end position="248"/>
    </location>
</feature>
<evidence type="ECO:0000256" key="1">
    <source>
        <dbReference type="SAM" id="SignalP"/>
    </source>
</evidence>
<dbReference type="RefSeq" id="WP_010415871.1">
    <property type="nucleotide sequence ID" value="NZ_MCRM02000030.1"/>
</dbReference>
<dbReference type="InterPro" id="IPR016047">
    <property type="entry name" value="M23ase_b-sheet_dom"/>
</dbReference>
<dbReference type="SUPFAM" id="SSF51261">
    <property type="entry name" value="Duplicated hybrid motif"/>
    <property type="match status" value="1"/>
</dbReference>
<comment type="caution">
    <text evidence="3">The sequence shown here is derived from an EMBL/GenBank/DDBJ whole genome shotgun (WGS) entry which is preliminary data.</text>
</comment>
<dbReference type="CDD" id="cd12797">
    <property type="entry name" value="M23_peptidase"/>
    <property type="match status" value="1"/>
</dbReference>
<feature type="chain" id="PRO_5046758331" evidence="1">
    <location>
        <begin position="22"/>
        <end position="395"/>
    </location>
</feature>
<organism evidence="3 4">
    <name type="scientific">Leptospira inadai serovar Lyme</name>
    <dbReference type="NCBI Taxonomy" id="293084"/>
    <lineage>
        <taxon>Bacteria</taxon>
        <taxon>Pseudomonadati</taxon>
        <taxon>Spirochaetota</taxon>
        <taxon>Spirochaetia</taxon>
        <taxon>Leptospirales</taxon>
        <taxon>Leptospiraceae</taxon>
        <taxon>Leptospira</taxon>
    </lineage>
</organism>
<dbReference type="EMBL" id="MCRM02000030">
    <property type="protein sequence ID" value="PNV72578.1"/>
    <property type="molecule type" value="Genomic_DNA"/>
</dbReference>
<dbReference type="Pfam" id="PF01551">
    <property type="entry name" value="Peptidase_M23"/>
    <property type="match status" value="1"/>
</dbReference>
<sequence>MRNGTPLFLFFSLFLWPSLTAEPIEYCDSKNVCYTVEPGVLDGSIFFQAKAFPPDAFFTIHLVVSGSNVSTEPKTPTSIVLHGSERKKAIDLIKIDPALPITPKVEFVSYFGKLNAIHDDSHVYHLPYEGKSWISVGYNSGNEHRGDAMYSLDFYMPEGTAILAARDGTVVETENRFSVGKIDPTLIDKANRVIIAHSDGTVAIYGHLRKDGVLVKPGDTVMAGSKIGFSGNTGYSSGPHLHFEVYRPEENRRKKTFPTLFKTESGDAEFLTEENAYWQMTEPKFPGFPITDLDKLCFTEIAPSAETNSSCPDQVSLKKKFYITMPIYKTGPYVFEAELFVSGQKKPTLTFSDKIPAGVTSVSWEFPPQTIKGQYSIRIRMNEIDIGTRIFQILP</sequence>
<accession>A0ABX4YE53</accession>
<proteinExistence type="predicted"/>
<dbReference type="PANTHER" id="PTHR21666:SF270">
    <property type="entry name" value="MUREIN HYDROLASE ACTIVATOR ENVC"/>
    <property type="match status" value="1"/>
</dbReference>
<reference evidence="3" key="1">
    <citation type="submission" date="2018-01" db="EMBL/GenBank/DDBJ databases">
        <title>Genomic characterization of Leptospira inadai serogroup Lyme isolated from captured rat in Brazil and comparative analysis with human reference strain.</title>
        <authorList>
            <person name="Moreno L.Z."/>
            <person name="Loureiro A.P."/>
            <person name="Miraglia F."/>
            <person name="Kremer F.S."/>
            <person name="Eslabao M.R."/>
            <person name="Dellagostin O.A."/>
            <person name="Lilenbaum W."/>
            <person name="Moreno A.M."/>
        </authorList>
    </citation>
    <scope>NUCLEOTIDE SEQUENCE [LARGE SCALE GENOMIC DNA]</scope>
    <source>
        <strain evidence="3">M34/99</strain>
    </source>
</reference>